<dbReference type="Pfam" id="PF02518">
    <property type="entry name" value="HATPase_c"/>
    <property type="match status" value="1"/>
</dbReference>
<keyword evidence="5" id="KW-0997">Cell inner membrane</keyword>
<feature type="domain" description="Histidine kinase" evidence="16">
    <location>
        <begin position="272"/>
        <end position="469"/>
    </location>
</feature>
<comment type="catalytic activity">
    <reaction evidence="1">
        <text>ATP + protein L-histidine = ADP + protein N-phospho-L-histidine.</text>
        <dbReference type="EC" id="2.7.13.3"/>
    </reaction>
</comment>
<evidence type="ECO:0000256" key="3">
    <source>
        <dbReference type="ARBA" id="ARBA00012438"/>
    </source>
</evidence>
<dbReference type="RefSeq" id="WP_068244739.1">
    <property type="nucleotide sequence ID" value="NZ_LPUY01000075.1"/>
</dbReference>
<evidence type="ECO:0000313" key="19">
    <source>
        <dbReference type="Proteomes" id="UP000068382"/>
    </source>
</evidence>
<sequence>MTAWWRRSLGGQIVSLMLVALLAGQAMGFALSWNSRNTALKTAAQSEFISRTATLAEVIETMPDDLRRDVLLASATTSTRFWASSADPRPEGRNWYAGARAYLLEPLSDIVNDRSPPETRLADGRQAEVVRNKAFAGWSPLASPLWTYQTPASVLPFEGQIGMGLAVPLPDGFWLNAVFYKPRQTDAGMVQSLISTFVTAIVLCLFGLISARLIARPLRALTEAAEALGRGEPLPARPESGPEDIRNLHVAFNRMQERLHRFVADRTRMLAAIGHDLRTPLTTLRLRVELLPDTDLRDKMIATLDEMHRMTEATLLFAKGEAATEPTRNIELSALLESLCDDLAETGFDVAFIEADKITFRCRPDAIRRCVRNLVENAVRYANKATVSVVATAQSVEIRVDDHGPGIPEDEMQQVFAPFYRLDRSRNAQTGGVGLGLAIARAIAQQHGGDITLSSNAPGLHVSLVLPRA</sequence>
<dbReference type="InterPro" id="IPR036097">
    <property type="entry name" value="HisK_dim/P_sf"/>
</dbReference>
<dbReference type="Pfam" id="PF00512">
    <property type="entry name" value="HisKA"/>
    <property type="match status" value="1"/>
</dbReference>
<protein>
    <recommendedName>
        <fullName evidence="3">histidine kinase</fullName>
        <ecNumber evidence="3">2.7.13.3</ecNumber>
    </recommendedName>
</protein>
<dbReference type="SUPFAM" id="SSF47384">
    <property type="entry name" value="Homodimeric domain of signal transducing histidine kinase"/>
    <property type="match status" value="1"/>
</dbReference>
<dbReference type="SUPFAM" id="SSF158472">
    <property type="entry name" value="HAMP domain-like"/>
    <property type="match status" value="1"/>
</dbReference>
<keyword evidence="8 15" id="KW-0812">Transmembrane</keyword>
<dbReference type="OrthoDB" id="9804645at2"/>
<dbReference type="GO" id="GO:0005886">
    <property type="term" value="C:plasma membrane"/>
    <property type="evidence" value="ECO:0007669"/>
    <property type="project" value="UniProtKB-SubCell"/>
</dbReference>
<dbReference type="InterPro" id="IPR003660">
    <property type="entry name" value="HAMP_dom"/>
</dbReference>
<dbReference type="Gene3D" id="6.10.340.10">
    <property type="match status" value="1"/>
</dbReference>
<dbReference type="Gene3D" id="1.10.287.130">
    <property type="match status" value="1"/>
</dbReference>
<dbReference type="InterPro" id="IPR050980">
    <property type="entry name" value="2C_sensor_his_kinase"/>
</dbReference>
<comment type="caution">
    <text evidence="18">The sequence shown here is derived from an EMBL/GenBank/DDBJ whole genome shotgun (WGS) entry which is preliminary data.</text>
</comment>
<dbReference type="InterPro" id="IPR003661">
    <property type="entry name" value="HisK_dim/P_dom"/>
</dbReference>
<dbReference type="SUPFAM" id="SSF55874">
    <property type="entry name" value="ATPase domain of HSP90 chaperone/DNA topoisomerase II/histidine kinase"/>
    <property type="match status" value="1"/>
</dbReference>
<keyword evidence="11" id="KW-0067">ATP-binding</keyword>
<dbReference type="EMBL" id="LPUY01000075">
    <property type="protein sequence ID" value="KUP92459.1"/>
    <property type="molecule type" value="Genomic_DNA"/>
</dbReference>
<dbReference type="Proteomes" id="UP000068382">
    <property type="component" value="Unassembled WGS sequence"/>
</dbReference>
<evidence type="ECO:0000256" key="9">
    <source>
        <dbReference type="ARBA" id="ARBA00022741"/>
    </source>
</evidence>
<evidence type="ECO:0000256" key="15">
    <source>
        <dbReference type="SAM" id="Phobius"/>
    </source>
</evidence>
<organism evidence="18 19">
    <name type="scientific">Tritonibacter horizontis</name>
    <dbReference type="NCBI Taxonomy" id="1768241"/>
    <lineage>
        <taxon>Bacteria</taxon>
        <taxon>Pseudomonadati</taxon>
        <taxon>Pseudomonadota</taxon>
        <taxon>Alphaproteobacteria</taxon>
        <taxon>Rhodobacterales</taxon>
        <taxon>Paracoccaceae</taxon>
        <taxon>Tritonibacter</taxon>
    </lineage>
</organism>
<evidence type="ECO:0000256" key="4">
    <source>
        <dbReference type="ARBA" id="ARBA00022475"/>
    </source>
</evidence>
<keyword evidence="4" id="KW-1003">Cell membrane</keyword>
<dbReference type="GO" id="GO:0005524">
    <property type="term" value="F:ATP binding"/>
    <property type="evidence" value="ECO:0007669"/>
    <property type="project" value="UniProtKB-KW"/>
</dbReference>
<dbReference type="PROSITE" id="PS50885">
    <property type="entry name" value="HAMP"/>
    <property type="match status" value="1"/>
</dbReference>
<keyword evidence="9" id="KW-0547">Nucleotide-binding</keyword>
<evidence type="ECO:0000256" key="7">
    <source>
        <dbReference type="ARBA" id="ARBA00022679"/>
    </source>
</evidence>
<dbReference type="EC" id="2.7.13.3" evidence="3"/>
<keyword evidence="6" id="KW-0597">Phosphoprotein</keyword>
<dbReference type="PANTHER" id="PTHR44936:SF5">
    <property type="entry name" value="SENSOR HISTIDINE KINASE ENVZ"/>
    <property type="match status" value="1"/>
</dbReference>
<feature type="transmembrane region" description="Helical" evidence="15">
    <location>
        <begin position="189"/>
        <end position="209"/>
    </location>
</feature>
<evidence type="ECO:0000256" key="13">
    <source>
        <dbReference type="ARBA" id="ARBA00023012"/>
    </source>
</evidence>
<dbReference type="Gene3D" id="3.30.565.10">
    <property type="entry name" value="Histidine kinase-like ATPase, C-terminal domain"/>
    <property type="match status" value="1"/>
</dbReference>
<dbReference type="InterPro" id="IPR004358">
    <property type="entry name" value="Sig_transdc_His_kin-like_C"/>
</dbReference>
<dbReference type="SMART" id="SM00388">
    <property type="entry name" value="HisKA"/>
    <property type="match status" value="1"/>
</dbReference>
<evidence type="ECO:0000256" key="8">
    <source>
        <dbReference type="ARBA" id="ARBA00022692"/>
    </source>
</evidence>
<evidence type="ECO:0000259" key="17">
    <source>
        <dbReference type="PROSITE" id="PS50885"/>
    </source>
</evidence>
<evidence type="ECO:0000256" key="1">
    <source>
        <dbReference type="ARBA" id="ARBA00000085"/>
    </source>
</evidence>
<dbReference type="CDD" id="cd00082">
    <property type="entry name" value="HisKA"/>
    <property type="match status" value="1"/>
</dbReference>
<gene>
    <name evidence="18" type="primary">envZ_4</name>
    <name evidence="18" type="ORF">TRIHO_27630</name>
</gene>
<evidence type="ECO:0000256" key="10">
    <source>
        <dbReference type="ARBA" id="ARBA00022777"/>
    </source>
</evidence>
<keyword evidence="7 18" id="KW-0808">Transferase</keyword>
<reference evidence="18 19" key="1">
    <citation type="submission" date="2015-12" db="EMBL/GenBank/DDBJ databases">
        <title>Genome sequence of the marine Rhodobacteraceae strain O3.65, Candidatus Tritonibacter horizontis.</title>
        <authorList>
            <person name="Poehlein A."/>
            <person name="Giebel H.A."/>
            <person name="Voget S."/>
            <person name="Brinkhoff T."/>
        </authorList>
    </citation>
    <scope>NUCLEOTIDE SEQUENCE [LARGE SCALE GENOMIC DNA]</scope>
    <source>
        <strain evidence="18 19">O3.65</strain>
    </source>
</reference>
<dbReference type="CDD" id="cd06225">
    <property type="entry name" value="HAMP"/>
    <property type="match status" value="1"/>
</dbReference>
<keyword evidence="10" id="KW-0418">Kinase</keyword>
<dbReference type="Pfam" id="PF00672">
    <property type="entry name" value="HAMP"/>
    <property type="match status" value="1"/>
</dbReference>
<evidence type="ECO:0000313" key="18">
    <source>
        <dbReference type="EMBL" id="KUP92459.1"/>
    </source>
</evidence>
<evidence type="ECO:0000256" key="11">
    <source>
        <dbReference type="ARBA" id="ARBA00022840"/>
    </source>
</evidence>
<dbReference type="PANTHER" id="PTHR44936">
    <property type="entry name" value="SENSOR PROTEIN CREC"/>
    <property type="match status" value="1"/>
</dbReference>
<evidence type="ECO:0000256" key="2">
    <source>
        <dbReference type="ARBA" id="ARBA00004429"/>
    </source>
</evidence>
<dbReference type="InterPro" id="IPR036890">
    <property type="entry name" value="HATPase_C_sf"/>
</dbReference>
<dbReference type="InterPro" id="IPR003594">
    <property type="entry name" value="HATPase_dom"/>
</dbReference>
<dbReference type="SMART" id="SM00387">
    <property type="entry name" value="HATPase_c"/>
    <property type="match status" value="1"/>
</dbReference>
<keyword evidence="12 15" id="KW-1133">Transmembrane helix</keyword>
<dbReference type="PRINTS" id="PR00344">
    <property type="entry name" value="BCTRLSENSOR"/>
</dbReference>
<dbReference type="GO" id="GO:0000155">
    <property type="term" value="F:phosphorelay sensor kinase activity"/>
    <property type="evidence" value="ECO:0007669"/>
    <property type="project" value="InterPro"/>
</dbReference>
<feature type="domain" description="HAMP" evidence="17">
    <location>
        <begin position="212"/>
        <end position="264"/>
    </location>
</feature>
<keyword evidence="13" id="KW-0902">Two-component regulatory system</keyword>
<dbReference type="PROSITE" id="PS50109">
    <property type="entry name" value="HIS_KIN"/>
    <property type="match status" value="1"/>
</dbReference>
<dbReference type="SMART" id="SM00304">
    <property type="entry name" value="HAMP"/>
    <property type="match status" value="1"/>
</dbReference>
<evidence type="ECO:0000259" key="16">
    <source>
        <dbReference type="PROSITE" id="PS50109"/>
    </source>
</evidence>
<evidence type="ECO:0000256" key="5">
    <source>
        <dbReference type="ARBA" id="ARBA00022519"/>
    </source>
</evidence>
<evidence type="ECO:0000256" key="6">
    <source>
        <dbReference type="ARBA" id="ARBA00022553"/>
    </source>
</evidence>
<dbReference type="InterPro" id="IPR005467">
    <property type="entry name" value="His_kinase_dom"/>
</dbReference>
<name>A0A132BVP7_9RHOB</name>
<accession>A0A132BVP7</accession>
<proteinExistence type="predicted"/>
<comment type="subcellular location">
    <subcellularLocation>
        <location evidence="2">Cell inner membrane</location>
        <topology evidence="2">Multi-pass membrane protein</topology>
    </subcellularLocation>
</comment>
<keyword evidence="19" id="KW-1185">Reference proteome</keyword>
<dbReference type="AlphaFoldDB" id="A0A132BVP7"/>
<keyword evidence="14 15" id="KW-0472">Membrane</keyword>
<evidence type="ECO:0000256" key="14">
    <source>
        <dbReference type="ARBA" id="ARBA00023136"/>
    </source>
</evidence>
<evidence type="ECO:0000256" key="12">
    <source>
        <dbReference type="ARBA" id="ARBA00022989"/>
    </source>
</evidence>